<dbReference type="NCBIfam" id="TIGR00254">
    <property type="entry name" value="GGDEF"/>
    <property type="match status" value="1"/>
</dbReference>
<dbReference type="InterPro" id="IPR011990">
    <property type="entry name" value="TPR-like_helical_dom_sf"/>
</dbReference>
<dbReference type="InterPro" id="IPR000160">
    <property type="entry name" value="GGDEF_dom"/>
</dbReference>
<keyword evidence="6" id="KW-1185">Reference proteome</keyword>
<dbReference type="CDD" id="cd01949">
    <property type="entry name" value="GGDEF"/>
    <property type="match status" value="1"/>
</dbReference>
<name>A0A940YJ96_9BURK</name>
<dbReference type="GO" id="GO:0043709">
    <property type="term" value="P:cell adhesion involved in single-species biofilm formation"/>
    <property type="evidence" value="ECO:0007669"/>
    <property type="project" value="TreeGrafter"/>
</dbReference>
<dbReference type="Gene3D" id="3.30.70.270">
    <property type="match status" value="1"/>
</dbReference>
<dbReference type="InterPro" id="IPR050469">
    <property type="entry name" value="Diguanylate_Cyclase"/>
</dbReference>
<dbReference type="Gene3D" id="1.25.40.10">
    <property type="entry name" value="Tetratricopeptide repeat domain"/>
    <property type="match status" value="1"/>
</dbReference>
<dbReference type="EMBL" id="JAGQDE010000005">
    <property type="protein sequence ID" value="MBQ0958879.1"/>
    <property type="molecule type" value="Genomic_DNA"/>
</dbReference>
<dbReference type="InterPro" id="IPR029787">
    <property type="entry name" value="Nucleotide_cyclase"/>
</dbReference>
<organism evidence="5 6">
    <name type="scientific">Ideonella aquatica</name>
    <dbReference type="NCBI Taxonomy" id="2824119"/>
    <lineage>
        <taxon>Bacteria</taxon>
        <taxon>Pseudomonadati</taxon>
        <taxon>Pseudomonadota</taxon>
        <taxon>Betaproteobacteria</taxon>
        <taxon>Burkholderiales</taxon>
        <taxon>Sphaerotilaceae</taxon>
        <taxon>Ideonella</taxon>
    </lineage>
</organism>
<feature type="transmembrane region" description="Helical" evidence="3">
    <location>
        <begin position="194"/>
        <end position="213"/>
    </location>
</feature>
<dbReference type="Pfam" id="PF00990">
    <property type="entry name" value="GGDEF"/>
    <property type="match status" value="1"/>
</dbReference>
<accession>A0A940YJ96</accession>
<gene>
    <name evidence="5" type="ORF">KAK06_07900</name>
</gene>
<dbReference type="SUPFAM" id="SSF55073">
    <property type="entry name" value="Nucleotide cyclase"/>
    <property type="match status" value="1"/>
</dbReference>
<keyword evidence="3" id="KW-1133">Transmembrane helix</keyword>
<evidence type="ECO:0000256" key="2">
    <source>
        <dbReference type="ARBA" id="ARBA00034247"/>
    </source>
</evidence>
<evidence type="ECO:0000313" key="6">
    <source>
        <dbReference type="Proteomes" id="UP000678374"/>
    </source>
</evidence>
<feature type="domain" description="GGDEF" evidence="4">
    <location>
        <begin position="255"/>
        <end position="392"/>
    </location>
</feature>
<dbReference type="SUPFAM" id="SSF48452">
    <property type="entry name" value="TPR-like"/>
    <property type="match status" value="1"/>
</dbReference>
<dbReference type="GO" id="GO:0005886">
    <property type="term" value="C:plasma membrane"/>
    <property type="evidence" value="ECO:0007669"/>
    <property type="project" value="TreeGrafter"/>
</dbReference>
<evidence type="ECO:0000259" key="4">
    <source>
        <dbReference type="PROSITE" id="PS50887"/>
    </source>
</evidence>
<dbReference type="GO" id="GO:0052621">
    <property type="term" value="F:diguanylate cyclase activity"/>
    <property type="evidence" value="ECO:0007669"/>
    <property type="project" value="UniProtKB-EC"/>
</dbReference>
<keyword evidence="3" id="KW-0472">Membrane</keyword>
<proteinExistence type="predicted"/>
<protein>
    <recommendedName>
        <fullName evidence="1">diguanylate cyclase</fullName>
        <ecNumber evidence="1">2.7.7.65</ecNumber>
    </recommendedName>
</protein>
<dbReference type="SMART" id="SM00267">
    <property type="entry name" value="GGDEF"/>
    <property type="match status" value="1"/>
</dbReference>
<evidence type="ECO:0000313" key="5">
    <source>
        <dbReference type="EMBL" id="MBQ0958879.1"/>
    </source>
</evidence>
<dbReference type="EC" id="2.7.7.65" evidence="1"/>
<comment type="caution">
    <text evidence="5">The sequence shown here is derived from an EMBL/GenBank/DDBJ whole genome shotgun (WGS) entry which is preliminary data.</text>
</comment>
<dbReference type="PANTHER" id="PTHR45138">
    <property type="entry name" value="REGULATORY COMPONENTS OF SENSORY TRANSDUCTION SYSTEM"/>
    <property type="match status" value="1"/>
</dbReference>
<sequence>MQLGDLGHSDEELQAMEQALALARDAEATSDEAHCLANLSDYHLRHDQAAKALAVAERALPMARRTRNAVAEGLAQVNAGLALIALQRKEEGVRRVRASIEADLRADDIVSAADSLVELGLYLERSGHLADAYDALREHRQLADEVARRTRQTQLVELQEAFEADRRRDERARLIADNQLMEAQWRGRELSDRFWLLMTGAAGVLATLAALIYHRLRSTQIARGGAVAPVHLDSAIDPLTGLGNRRLMPPLDAPIAGLLCLLDLDHFKSVNDRLGPAAGDQVLVEVARRLRAATREPDLVLRWGGEEFLVLAPPGPDADPVGLVTRLLGVLAAVPMTVGGESVTVTASVGFLRLPLSGGGPALDGSRAITLADAMLRRARQGGRNRACGLLGAPPGVFRDGVPDLEALDQACERGLLELQHLTGPRKAAG</sequence>
<evidence type="ECO:0000256" key="3">
    <source>
        <dbReference type="SAM" id="Phobius"/>
    </source>
</evidence>
<comment type="catalytic activity">
    <reaction evidence="2">
        <text>2 GTP = 3',3'-c-di-GMP + 2 diphosphate</text>
        <dbReference type="Rhea" id="RHEA:24898"/>
        <dbReference type="ChEBI" id="CHEBI:33019"/>
        <dbReference type="ChEBI" id="CHEBI:37565"/>
        <dbReference type="ChEBI" id="CHEBI:58805"/>
        <dbReference type="EC" id="2.7.7.65"/>
    </reaction>
</comment>
<keyword evidence="3" id="KW-0812">Transmembrane</keyword>
<dbReference type="PROSITE" id="PS50887">
    <property type="entry name" value="GGDEF"/>
    <property type="match status" value="1"/>
</dbReference>
<dbReference type="AlphaFoldDB" id="A0A940YJ96"/>
<reference evidence="5" key="1">
    <citation type="submission" date="2021-04" db="EMBL/GenBank/DDBJ databases">
        <title>The genome sequence of Ideonella sp. 4Y11.</title>
        <authorList>
            <person name="Liu Y."/>
        </authorList>
    </citation>
    <scope>NUCLEOTIDE SEQUENCE</scope>
    <source>
        <strain evidence="5">4Y11</strain>
    </source>
</reference>
<dbReference type="InterPro" id="IPR043128">
    <property type="entry name" value="Rev_trsase/Diguanyl_cyclase"/>
</dbReference>
<dbReference type="Proteomes" id="UP000678374">
    <property type="component" value="Unassembled WGS sequence"/>
</dbReference>
<dbReference type="PANTHER" id="PTHR45138:SF9">
    <property type="entry name" value="DIGUANYLATE CYCLASE DGCM-RELATED"/>
    <property type="match status" value="1"/>
</dbReference>
<evidence type="ECO:0000256" key="1">
    <source>
        <dbReference type="ARBA" id="ARBA00012528"/>
    </source>
</evidence>
<dbReference type="GO" id="GO:1902201">
    <property type="term" value="P:negative regulation of bacterial-type flagellum-dependent cell motility"/>
    <property type="evidence" value="ECO:0007669"/>
    <property type="project" value="TreeGrafter"/>
</dbReference>